<dbReference type="HOGENOM" id="CLU_154472_0_0_0"/>
<evidence type="ECO:0000313" key="2">
    <source>
        <dbReference type="Proteomes" id="UP000001520"/>
    </source>
</evidence>
<dbReference type="KEGG" id="ddf:DEFDS_0298"/>
<dbReference type="EMBL" id="AP011529">
    <property type="protein sequence ID" value="BAI79802.1"/>
    <property type="molecule type" value="Genomic_DNA"/>
</dbReference>
<dbReference type="AlphaFoldDB" id="D3PB29"/>
<evidence type="ECO:0008006" key="3">
    <source>
        <dbReference type="Google" id="ProtNLM"/>
    </source>
</evidence>
<keyword evidence="2" id="KW-1185">Reference proteome</keyword>
<evidence type="ECO:0000313" key="1">
    <source>
        <dbReference type="EMBL" id="BAI79802.1"/>
    </source>
</evidence>
<reference evidence="1 2" key="1">
    <citation type="journal article" date="2010" name="DNA Res.">
        <title>Bacterial lifestyle in a deep-sea hydrothermal vent chimney revealed by the genome sequence of the thermophilic bacterium Deferribacter desulfuricans SSM1.</title>
        <authorList>
            <person name="Takaki Y."/>
            <person name="Shimamura S."/>
            <person name="Nakagawa S."/>
            <person name="Fukuhara Y."/>
            <person name="Horikawa H."/>
            <person name="Ankai A."/>
            <person name="Harada T."/>
            <person name="Hosoyama A."/>
            <person name="Oguchi A."/>
            <person name="Fukui S."/>
            <person name="Fujita N."/>
            <person name="Takami H."/>
            <person name="Takai K."/>
        </authorList>
    </citation>
    <scope>NUCLEOTIDE SEQUENCE [LARGE SCALE GENOMIC DNA]</scope>
    <source>
        <strain evidence="2">DSM 14783 / JCM 11476 / NBRC 101012 / SSM1</strain>
    </source>
</reference>
<dbReference type="Proteomes" id="UP000001520">
    <property type="component" value="Chromosome"/>
</dbReference>
<sequence>MKKVFLTLLGVVGLIFILSYGYAWMGPWGGYGYNGYAQGYSSMMQGPWMDYCMDMHYGQAGAGVQISKEVAVKNVKDLLASNYPGWKVENVESFRMPMGTMYNVVASDKSGNKFMFRVNPWGYVMGPFQLIN</sequence>
<dbReference type="OrthoDB" id="9815255at2"/>
<gene>
    <name evidence="1" type="ordered locus">DEFDS_0298</name>
</gene>
<protein>
    <recommendedName>
        <fullName evidence="3">PepSY domain-containing protein</fullName>
    </recommendedName>
</protein>
<dbReference type="STRING" id="639282.DEFDS_0298"/>
<accession>D3PB29</accession>
<dbReference type="RefSeq" id="WP_013007050.1">
    <property type="nucleotide sequence ID" value="NC_013939.1"/>
</dbReference>
<name>D3PB29_DEFDS</name>
<proteinExistence type="predicted"/>
<organism evidence="1 2">
    <name type="scientific">Deferribacter desulfuricans (strain DSM 14783 / JCM 11476 / NBRC 101012 / SSM1)</name>
    <dbReference type="NCBI Taxonomy" id="639282"/>
    <lineage>
        <taxon>Bacteria</taxon>
        <taxon>Pseudomonadati</taxon>
        <taxon>Deferribacterota</taxon>
        <taxon>Deferribacteres</taxon>
        <taxon>Deferribacterales</taxon>
        <taxon>Deferribacteraceae</taxon>
        <taxon>Deferribacter</taxon>
    </lineage>
</organism>